<accession>F7ZKT2</accession>
<dbReference type="STRING" id="391595.RLO149_c007210"/>
<reference evidence="2 3" key="1">
    <citation type="journal article" date="2011" name="BMC Genomics">
        <title>Comparative genome analysis and genome-guided physiological analysis of Roseobacter litoralis.</title>
        <authorList>
            <person name="Kalhoefer D."/>
            <person name="Thole S."/>
            <person name="Voget S."/>
            <person name="Lehmann R."/>
            <person name="Liesegang H."/>
            <person name="Wollher A."/>
            <person name="Daniel R."/>
            <person name="Simon M."/>
            <person name="Brinkhoff T."/>
        </authorList>
    </citation>
    <scope>NUCLEOTIDE SEQUENCE [LARGE SCALE GENOMIC DNA]</scope>
    <source>
        <strain evidence="3">ATCC 49566 / DSM 6996 / JCM 21268 / NBRC 15278 / OCh 149</strain>
    </source>
</reference>
<dbReference type="RefSeq" id="WP_013960688.1">
    <property type="nucleotide sequence ID" value="NC_015730.1"/>
</dbReference>
<organism evidence="2 3">
    <name type="scientific">Roseobacter litoralis (strain ATCC 49566 / DSM 6996 / JCM 21268 / NBRC 15278 / OCh 149)</name>
    <dbReference type="NCBI Taxonomy" id="391595"/>
    <lineage>
        <taxon>Bacteria</taxon>
        <taxon>Pseudomonadati</taxon>
        <taxon>Pseudomonadota</taxon>
        <taxon>Alphaproteobacteria</taxon>
        <taxon>Rhodobacterales</taxon>
        <taxon>Roseobacteraceae</taxon>
        <taxon>Roseobacter</taxon>
    </lineage>
</organism>
<gene>
    <name evidence="2" type="ordered locus">RLO149_c007210</name>
</gene>
<dbReference type="HOGENOM" id="CLU_719393_0_0_5"/>
<evidence type="ECO:0000313" key="2">
    <source>
        <dbReference type="EMBL" id="AEI92748.1"/>
    </source>
</evidence>
<dbReference type="KEGG" id="rli:RLO149_c007210"/>
<dbReference type="AlphaFoldDB" id="F7ZKT2"/>
<sequence>MRRLIGTLAVICTAFSVGANELAQADAGAEADEYQLRIGVRSKAMPFSFQAETMVDVLTAATPGPLSTQRYTGYITRICDAVLTEMMLDPDGPVGLARDGVKIVDLDKEIAKLDKQPSEGRFGLLKGYEVDGNDSGSVKTTVAPTIDILCDPATITNARRTGLIISPPVYLTGVSYLTQPGISRQIGSIDDGSCPQIPRDNPKGAKFLFGLVGNTSSARSGIRALLTTNEMPQYRDALIAFLRGESNCDLSTQQKQAINVLQSNLNSEISGSVIMFRSHEQAAEAFCNGQVANYIGDREIILANVNDIPGCDFTNGNRTFTTDRYAIFGRLDYVDNPERALRVARFFEILSQKIVSHPSIIDQAFYDTFHPTSPTTTLDMFFRSVRGSP</sequence>
<proteinExistence type="predicted"/>
<evidence type="ECO:0000313" key="3">
    <source>
        <dbReference type="Proteomes" id="UP000001353"/>
    </source>
</evidence>
<feature type="signal peptide" evidence="1">
    <location>
        <begin position="1"/>
        <end position="19"/>
    </location>
</feature>
<dbReference type="EMBL" id="CP002623">
    <property type="protein sequence ID" value="AEI92748.1"/>
    <property type="molecule type" value="Genomic_DNA"/>
</dbReference>
<protein>
    <submittedName>
        <fullName evidence="2">Uncharacterized protein</fullName>
    </submittedName>
</protein>
<evidence type="ECO:0000256" key="1">
    <source>
        <dbReference type="SAM" id="SignalP"/>
    </source>
</evidence>
<keyword evidence="3" id="KW-1185">Reference proteome</keyword>
<dbReference type="eggNOG" id="ENOG5033T54">
    <property type="taxonomic scope" value="Bacteria"/>
</dbReference>
<dbReference type="OrthoDB" id="8404604at2"/>
<feature type="chain" id="PRO_5003373267" evidence="1">
    <location>
        <begin position="20"/>
        <end position="389"/>
    </location>
</feature>
<dbReference type="Proteomes" id="UP000001353">
    <property type="component" value="Chromosome"/>
</dbReference>
<name>F7ZKT2_ROSLO</name>
<dbReference type="Gene3D" id="3.40.190.10">
    <property type="entry name" value="Periplasmic binding protein-like II"/>
    <property type="match status" value="1"/>
</dbReference>
<dbReference type="SUPFAM" id="SSF53850">
    <property type="entry name" value="Periplasmic binding protein-like II"/>
    <property type="match status" value="1"/>
</dbReference>
<keyword evidence="1" id="KW-0732">Signal</keyword>